<dbReference type="Gene3D" id="1.20.1250.20">
    <property type="entry name" value="MFS general substrate transporter like domains"/>
    <property type="match status" value="2"/>
</dbReference>
<dbReference type="Proteomes" id="UP000186922">
    <property type="component" value="Unassembled WGS sequence"/>
</dbReference>
<evidence type="ECO:0000259" key="3">
    <source>
        <dbReference type="PROSITE" id="PS50850"/>
    </source>
</evidence>
<evidence type="ECO:0000313" key="5">
    <source>
        <dbReference type="Proteomes" id="UP000186922"/>
    </source>
</evidence>
<keyword evidence="2" id="KW-0472">Membrane</keyword>
<feature type="transmembrane region" description="Helical" evidence="2">
    <location>
        <begin position="58"/>
        <end position="80"/>
    </location>
</feature>
<dbReference type="InterPro" id="IPR050327">
    <property type="entry name" value="Proton-linked_MCT"/>
</dbReference>
<evidence type="ECO:0000256" key="2">
    <source>
        <dbReference type="SAM" id="Phobius"/>
    </source>
</evidence>
<feature type="transmembrane region" description="Helical" evidence="2">
    <location>
        <begin position="128"/>
        <end position="146"/>
    </location>
</feature>
<feature type="transmembrane region" description="Helical" evidence="2">
    <location>
        <begin position="152"/>
        <end position="173"/>
    </location>
</feature>
<feature type="transmembrane region" description="Helical" evidence="2">
    <location>
        <begin position="429"/>
        <end position="448"/>
    </location>
</feature>
<evidence type="ECO:0000256" key="1">
    <source>
        <dbReference type="ARBA" id="ARBA00004141"/>
    </source>
</evidence>
<dbReference type="STRING" id="947166.A0A1D1UTS4"/>
<dbReference type="PANTHER" id="PTHR11360">
    <property type="entry name" value="MONOCARBOXYLATE TRANSPORTER"/>
    <property type="match status" value="1"/>
</dbReference>
<sequence>MKREDSPPKEAALAETEALVTGRPGDAKLITVIDNGNEKIVISEDIPTAQSLIPDGGFGWVIVFCVFLIHIIIDGITYSFGVLFPELLTRFASSKGETSWIMSVLIGTTYGCGPIPGYLALEYGRRPVVLAGAVMACLGAFLSCFATEIWHLILSFGLLTGLGCGFMYLPAVVSVNQWFERKRALAVGLAVCGSGLGTMIFAPLTRALFNEYNVSGTLIIYSGIFLQCAVFAALLRSTPAEVAAERLKKRLGTTGNAQELKELVAAEKATVVVDERSKGGLRKKVDVWIVQYVDVDLMRQWRFWVYCLTAFFGGISSYIPYTYLPHRVEVAAGVNRDEAAWLLTYIGFANLVGRLTSSVISDRKFVNRMVVYSVCCLISGATTSLSVLWTSWSVYVAYSLVFGFTGGFIIALQSVVLTDIVGLEKLTSAFGLLLFIEGAAVFVGPPAAGSLAEYHSYDATFVVFGILMAMAGLSLLVVPTVNYVTRRKVARVAMLSD</sequence>
<evidence type="ECO:0000313" key="4">
    <source>
        <dbReference type="EMBL" id="GAU93074.1"/>
    </source>
</evidence>
<feature type="transmembrane region" description="Helical" evidence="2">
    <location>
        <begin position="339"/>
        <end position="357"/>
    </location>
</feature>
<comment type="subcellular location">
    <subcellularLocation>
        <location evidence="1">Membrane</location>
        <topology evidence="1">Multi-pass membrane protein</topology>
    </subcellularLocation>
</comment>
<gene>
    <name evidence="4" type="primary">RvY_05063-1</name>
    <name evidence="4" type="synonym">RvY_05063.1</name>
    <name evidence="4" type="ORF">RvY_05063</name>
</gene>
<proteinExistence type="predicted"/>
<dbReference type="OrthoDB" id="6499973at2759"/>
<feature type="transmembrane region" description="Helical" evidence="2">
    <location>
        <begin position="460"/>
        <end position="484"/>
    </location>
</feature>
<dbReference type="GO" id="GO:0016020">
    <property type="term" value="C:membrane"/>
    <property type="evidence" value="ECO:0007669"/>
    <property type="project" value="UniProtKB-SubCell"/>
</dbReference>
<dbReference type="SUPFAM" id="SSF103473">
    <property type="entry name" value="MFS general substrate transporter"/>
    <property type="match status" value="1"/>
</dbReference>
<keyword evidence="2" id="KW-1133">Transmembrane helix</keyword>
<keyword evidence="2" id="KW-0812">Transmembrane</keyword>
<dbReference type="EMBL" id="BDGG01000002">
    <property type="protein sequence ID" value="GAU93074.1"/>
    <property type="molecule type" value="Genomic_DNA"/>
</dbReference>
<dbReference type="CDD" id="cd17352">
    <property type="entry name" value="MFS_MCT_SLC16"/>
    <property type="match status" value="1"/>
</dbReference>
<reference evidence="4 5" key="1">
    <citation type="journal article" date="2016" name="Nat. Commun.">
        <title>Extremotolerant tardigrade genome and improved radiotolerance of human cultured cells by tardigrade-unique protein.</title>
        <authorList>
            <person name="Hashimoto T."/>
            <person name="Horikawa D.D."/>
            <person name="Saito Y."/>
            <person name="Kuwahara H."/>
            <person name="Kozuka-Hata H."/>
            <person name="Shin-I T."/>
            <person name="Minakuchi Y."/>
            <person name="Ohishi K."/>
            <person name="Motoyama A."/>
            <person name="Aizu T."/>
            <person name="Enomoto A."/>
            <person name="Kondo K."/>
            <person name="Tanaka S."/>
            <person name="Hara Y."/>
            <person name="Koshikawa S."/>
            <person name="Sagara H."/>
            <person name="Miura T."/>
            <person name="Yokobori S."/>
            <person name="Miyagawa K."/>
            <person name="Suzuki Y."/>
            <person name="Kubo T."/>
            <person name="Oyama M."/>
            <person name="Kohara Y."/>
            <person name="Fujiyama A."/>
            <person name="Arakawa K."/>
            <person name="Katayama T."/>
            <person name="Toyoda A."/>
            <person name="Kunieda T."/>
        </authorList>
    </citation>
    <scope>NUCLEOTIDE SEQUENCE [LARGE SCALE GENOMIC DNA]</scope>
    <source>
        <strain evidence="4 5">YOKOZUNA-1</strain>
    </source>
</reference>
<dbReference type="AlphaFoldDB" id="A0A1D1UTS4"/>
<comment type="caution">
    <text evidence="4">The sequence shown here is derived from an EMBL/GenBank/DDBJ whole genome shotgun (WGS) entry which is preliminary data.</text>
</comment>
<feature type="transmembrane region" description="Helical" evidence="2">
    <location>
        <begin position="216"/>
        <end position="235"/>
    </location>
</feature>
<feature type="domain" description="Major facilitator superfamily (MFS) profile" evidence="3">
    <location>
        <begin position="58"/>
        <end position="483"/>
    </location>
</feature>
<dbReference type="PROSITE" id="PS50850">
    <property type="entry name" value="MFS"/>
    <property type="match status" value="1"/>
</dbReference>
<name>A0A1D1UTS4_RAMVA</name>
<dbReference type="Pfam" id="PF07690">
    <property type="entry name" value="MFS_1"/>
    <property type="match status" value="1"/>
</dbReference>
<protein>
    <recommendedName>
        <fullName evidence="3">Major facilitator superfamily (MFS) profile domain-containing protein</fullName>
    </recommendedName>
</protein>
<dbReference type="PANTHER" id="PTHR11360:SF284">
    <property type="entry name" value="EG:103B4.3 PROTEIN-RELATED"/>
    <property type="match status" value="1"/>
</dbReference>
<feature type="transmembrane region" description="Helical" evidence="2">
    <location>
        <begin position="395"/>
        <end position="417"/>
    </location>
</feature>
<feature type="transmembrane region" description="Helical" evidence="2">
    <location>
        <begin position="369"/>
        <end position="389"/>
    </location>
</feature>
<dbReference type="InterPro" id="IPR020846">
    <property type="entry name" value="MFS_dom"/>
</dbReference>
<organism evidence="4 5">
    <name type="scientific">Ramazzottius varieornatus</name>
    <name type="common">Water bear</name>
    <name type="synonym">Tardigrade</name>
    <dbReference type="NCBI Taxonomy" id="947166"/>
    <lineage>
        <taxon>Eukaryota</taxon>
        <taxon>Metazoa</taxon>
        <taxon>Ecdysozoa</taxon>
        <taxon>Tardigrada</taxon>
        <taxon>Eutardigrada</taxon>
        <taxon>Parachela</taxon>
        <taxon>Hypsibioidea</taxon>
        <taxon>Ramazzottiidae</taxon>
        <taxon>Ramazzottius</taxon>
    </lineage>
</organism>
<feature type="transmembrane region" description="Helical" evidence="2">
    <location>
        <begin position="100"/>
        <end position="121"/>
    </location>
</feature>
<feature type="transmembrane region" description="Helical" evidence="2">
    <location>
        <begin position="303"/>
        <end position="319"/>
    </location>
</feature>
<feature type="transmembrane region" description="Helical" evidence="2">
    <location>
        <begin position="185"/>
        <end position="204"/>
    </location>
</feature>
<accession>A0A1D1UTS4</accession>
<keyword evidence="5" id="KW-1185">Reference proteome</keyword>
<dbReference type="InterPro" id="IPR011701">
    <property type="entry name" value="MFS"/>
</dbReference>
<dbReference type="GO" id="GO:0008028">
    <property type="term" value="F:monocarboxylic acid transmembrane transporter activity"/>
    <property type="evidence" value="ECO:0007669"/>
    <property type="project" value="TreeGrafter"/>
</dbReference>
<dbReference type="InterPro" id="IPR036259">
    <property type="entry name" value="MFS_trans_sf"/>
</dbReference>